<dbReference type="EMBL" id="JBBPBM010000010">
    <property type="protein sequence ID" value="KAK8564925.1"/>
    <property type="molecule type" value="Genomic_DNA"/>
</dbReference>
<sequence>MKNNGSCPMCGFPNKDVNHVMCSCPTVQLIWRRFVRVDHWVDFMSLSIKEWECVTSNVNNKTCSMRARPAVRELVGWKRPPDGWSELWGISEGLLAAWSIEIRRLIIEVDSVEAIKLIRHYVNASATLSLVPYIMAMMNRPWAIELEHSVISQLGEDCYELPFAGTGYLAMTLDV</sequence>
<gene>
    <name evidence="2" type="ORF">V6N12_058502</name>
</gene>
<evidence type="ECO:0000259" key="1">
    <source>
        <dbReference type="Pfam" id="PF13456"/>
    </source>
</evidence>
<feature type="domain" description="RNase H type-1" evidence="1">
    <location>
        <begin position="85"/>
        <end position="148"/>
    </location>
</feature>
<evidence type="ECO:0000313" key="3">
    <source>
        <dbReference type="Proteomes" id="UP001472677"/>
    </source>
</evidence>
<protein>
    <recommendedName>
        <fullName evidence="1">RNase H type-1 domain-containing protein</fullName>
    </recommendedName>
</protein>
<reference evidence="2 3" key="1">
    <citation type="journal article" date="2024" name="G3 (Bethesda)">
        <title>Genome assembly of Hibiscus sabdariffa L. provides insights into metabolisms of medicinal natural products.</title>
        <authorList>
            <person name="Kim T."/>
        </authorList>
    </citation>
    <scope>NUCLEOTIDE SEQUENCE [LARGE SCALE GENOMIC DNA]</scope>
    <source>
        <strain evidence="2">TK-2024</strain>
        <tissue evidence="2">Old leaves</tissue>
    </source>
</reference>
<dbReference type="Proteomes" id="UP001472677">
    <property type="component" value="Unassembled WGS sequence"/>
</dbReference>
<keyword evidence="3" id="KW-1185">Reference proteome</keyword>
<comment type="caution">
    <text evidence="2">The sequence shown here is derived from an EMBL/GenBank/DDBJ whole genome shotgun (WGS) entry which is preliminary data.</text>
</comment>
<accession>A0ABR2ESF5</accession>
<organism evidence="2 3">
    <name type="scientific">Hibiscus sabdariffa</name>
    <name type="common">roselle</name>
    <dbReference type="NCBI Taxonomy" id="183260"/>
    <lineage>
        <taxon>Eukaryota</taxon>
        <taxon>Viridiplantae</taxon>
        <taxon>Streptophyta</taxon>
        <taxon>Embryophyta</taxon>
        <taxon>Tracheophyta</taxon>
        <taxon>Spermatophyta</taxon>
        <taxon>Magnoliopsida</taxon>
        <taxon>eudicotyledons</taxon>
        <taxon>Gunneridae</taxon>
        <taxon>Pentapetalae</taxon>
        <taxon>rosids</taxon>
        <taxon>malvids</taxon>
        <taxon>Malvales</taxon>
        <taxon>Malvaceae</taxon>
        <taxon>Malvoideae</taxon>
        <taxon>Hibiscus</taxon>
    </lineage>
</organism>
<dbReference type="Pfam" id="PF13456">
    <property type="entry name" value="RVT_3"/>
    <property type="match status" value="1"/>
</dbReference>
<name>A0ABR2ESF5_9ROSI</name>
<proteinExistence type="predicted"/>
<dbReference type="InterPro" id="IPR002156">
    <property type="entry name" value="RNaseH_domain"/>
</dbReference>
<evidence type="ECO:0000313" key="2">
    <source>
        <dbReference type="EMBL" id="KAK8564925.1"/>
    </source>
</evidence>